<evidence type="ECO:0000256" key="3">
    <source>
        <dbReference type="ARBA" id="ARBA00022598"/>
    </source>
</evidence>
<dbReference type="EC" id="6.3.2.6" evidence="8"/>
<comment type="caution">
    <text evidence="9">The sequence shown here is derived from an EMBL/GenBank/DDBJ whole genome shotgun (WGS) entry which is preliminary data.</text>
</comment>
<dbReference type="GO" id="GO:0004639">
    <property type="term" value="F:phosphoribosylaminoimidazolesuccinocarboxamide synthase activity"/>
    <property type="evidence" value="ECO:0007669"/>
    <property type="project" value="UniProtKB-UniRule"/>
</dbReference>
<evidence type="ECO:0000256" key="6">
    <source>
        <dbReference type="ARBA" id="ARBA00022840"/>
    </source>
</evidence>
<comment type="pathway">
    <text evidence="1 8">Purine metabolism; IMP biosynthesis via de novo pathway; 5-amino-1-(5-phospho-D-ribosyl)imidazole-4-carboxamide from 5-amino-1-(5-phospho-D-ribosyl)imidazole-4-carboxylate: step 1/2.</text>
</comment>
<dbReference type="GO" id="GO:0005524">
    <property type="term" value="F:ATP binding"/>
    <property type="evidence" value="ECO:0007669"/>
    <property type="project" value="UniProtKB-KW"/>
</dbReference>
<dbReference type="InterPro" id="IPR033934">
    <property type="entry name" value="SAICAR_synt_PurC"/>
</dbReference>
<comment type="catalytic activity">
    <reaction evidence="7 8">
        <text>5-amino-1-(5-phospho-D-ribosyl)imidazole-4-carboxylate + L-aspartate + ATP = (2S)-2-[5-amino-1-(5-phospho-beta-D-ribosyl)imidazole-4-carboxamido]succinate + ADP + phosphate + 2 H(+)</text>
        <dbReference type="Rhea" id="RHEA:22628"/>
        <dbReference type="ChEBI" id="CHEBI:15378"/>
        <dbReference type="ChEBI" id="CHEBI:29991"/>
        <dbReference type="ChEBI" id="CHEBI:30616"/>
        <dbReference type="ChEBI" id="CHEBI:43474"/>
        <dbReference type="ChEBI" id="CHEBI:58443"/>
        <dbReference type="ChEBI" id="CHEBI:77657"/>
        <dbReference type="ChEBI" id="CHEBI:456216"/>
        <dbReference type="EC" id="6.3.2.6"/>
    </reaction>
</comment>
<comment type="similarity">
    <text evidence="2 8">Belongs to the SAICAR synthetase family.</text>
</comment>
<dbReference type="GO" id="GO:0009236">
    <property type="term" value="P:cobalamin biosynthetic process"/>
    <property type="evidence" value="ECO:0007669"/>
    <property type="project" value="InterPro"/>
</dbReference>
<dbReference type="CDD" id="cd01415">
    <property type="entry name" value="SAICAR_synt_PurC"/>
    <property type="match status" value="1"/>
</dbReference>
<dbReference type="SUPFAM" id="SSF56104">
    <property type="entry name" value="SAICAR synthase-like"/>
    <property type="match status" value="1"/>
</dbReference>
<dbReference type="NCBIfam" id="TIGR00081">
    <property type="entry name" value="purC"/>
    <property type="match status" value="1"/>
</dbReference>
<dbReference type="Proteomes" id="UP000471322">
    <property type="component" value="Unassembled WGS sequence"/>
</dbReference>
<dbReference type="EMBL" id="AANNSE010000006">
    <property type="protein sequence ID" value="EDP6814983.1"/>
    <property type="molecule type" value="Genomic_DNA"/>
</dbReference>
<evidence type="ECO:0000256" key="5">
    <source>
        <dbReference type="ARBA" id="ARBA00022755"/>
    </source>
</evidence>
<evidence type="ECO:0000256" key="2">
    <source>
        <dbReference type="ARBA" id="ARBA00010190"/>
    </source>
</evidence>
<proteinExistence type="inferred from homology"/>
<dbReference type="PANTHER" id="PTHR43599">
    <property type="entry name" value="MULTIFUNCTIONAL PROTEIN ADE2"/>
    <property type="match status" value="1"/>
</dbReference>
<keyword evidence="3 8" id="KW-0436">Ligase</keyword>
<dbReference type="PANTHER" id="PTHR43599:SF3">
    <property type="entry name" value="SI:DKEY-6E2.2"/>
    <property type="match status" value="1"/>
</dbReference>
<keyword evidence="4 8" id="KW-0547">Nucleotide-binding</keyword>
<sequence>MATKLDLLYEGKGKKMFKTDDENLLITEFKDDLTAFNAEKRGNEAGKGALNCKISTEIFHLLEKEGIKTHLVETISDKEQIVKKCNIIPIEVITRNVATGSLTKRLGIKEGTILPFAVVEFCYKNDDLGDPIINDEHCLILNLVKSEKDLELIKNIARQINSILVKFFESKGLRLIDFKLEFGIDSEGNMILADEISPDSCRFWDSKTNEKLDKDRFRQDLGNVKMAYEEVLKRILS</sequence>
<evidence type="ECO:0000313" key="10">
    <source>
        <dbReference type="Proteomes" id="UP000471322"/>
    </source>
</evidence>
<dbReference type="PROSITE" id="PS01057">
    <property type="entry name" value="SAICAR_SYNTHETASE_1"/>
    <property type="match status" value="1"/>
</dbReference>
<dbReference type="InterPro" id="IPR050089">
    <property type="entry name" value="SAICAR_synthetase"/>
</dbReference>
<organism evidence="9 10">
    <name type="scientific">Campylobacter lari</name>
    <dbReference type="NCBI Taxonomy" id="201"/>
    <lineage>
        <taxon>Bacteria</taxon>
        <taxon>Pseudomonadati</taxon>
        <taxon>Campylobacterota</taxon>
        <taxon>Epsilonproteobacteria</taxon>
        <taxon>Campylobacterales</taxon>
        <taxon>Campylobacteraceae</taxon>
        <taxon>Campylobacter</taxon>
    </lineage>
</organism>
<dbReference type="Pfam" id="PF01259">
    <property type="entry name" value="SAICAR_synt"/>
    <property type="match status" value="1"/>
</dbReference>
<evidence type="ECO:0000256" key="4">
    <source>
        <dbReference type="ARBA" id="ARBA00022741"/>
    </source>
</evidence>
<dbReference type="PROSITE" id="PS01058">
    <property type="entry name" value="SAICAR_SYNTHETASE_2"/>
    <property type="match status" value="1"/>
</dbReference>
<gene>
    <name evidence="8" type="primary">purC</name>
    <name evidence="9" type="ORF">GL567_05285</name>
</gene>
<evidence type="ECO:0000256" key="7">
    <source>
        <dbReference type="ARBA" id="ARBA00048475"/>
    </source>
</evidence>
<evidence type="ECO:0000256" key="8">
    <source>
        <dbReference type="HAMAP-Rule" id="MF_00137"/>
    </source>
</evidence>
<reference evidence="9 10" key="1">
    <citation type="submission" date="2019-11" db="EMBL/GenBank/DDBJ databases">
        <authorList>
            <consortium name="PulseNet: The National Subtyping Network for Foodborne Disease Surveillance"/>
            <person name="Tarr C.L."/>
            <person name="Trees E."/>
            <person name="Katz L.S."/>
            <person name="Carleton-Romer H.A."/>
            <person name="Stroika S."/>
            <person name="Kucerova Z."/>
            <person name="Roache K.F."/>
            <person name="Sabol A.L."/>
            <person name="Besser J."/>
            <person name="Gerner-Smidt P."/>
        </authorList>
    </citation>
    <scope>NUCLEOTIDE SEQUENCE [LARGE SCALE GENOMIC DNA]</scope>
    <source>
        <strain evidence="9 10">PNUSAC013627</strain>
    </source>
</reference>
<dbReference type="Gene3D" id="3.30.470.20">
    <property type="entry name" value="ATP-grasp fold, B domain"/>
    <property type="match status" value="1"/>
</dbReference>
<dbReference type="Gene3D" id="3.30.200.20">
    <property type="entry name" value="Phosphorylase Kinase, domain 1"/>
    <property type="match status" value="1"/>
</dbReference>
<keyword evidence="6 8" id="KW-0067">ATP-binding</keyword>
<dbReference type="GO" id="GO:0006189">
    <property type="term" value="P:'de novo' IMP biosynthetic process"/>
    <property type="evidence" value="ECO:0007669"/>
    <property type="project" value="UniProtKB-UniRule"/>
</dbReference>
<dbReference type="HAMAP" id="MF_00137">
    <property type="entry name" value="SAICAR_synth"/>
    <property type="match status" value="1"/>
</dbReference>
<dbReference type="RefSeq" id="WP_149062286.1">
    <property type="nucleotide sequence ID" value="NZ_JAHCYN010000009.1"/>
</dbReference>
<evidence type="ECO:0000256" key="1">
    <source>
        <dbReference type="ARBA" id="ARBA00004672"/>
    </source>
</evidence>
<evidence type="ECO:0000313" key="9">
    <source>
        <dbReference type="EMBL" id="EDP6814983.1"/>
    </source>
</evidence>
<dbReference type="AlphaFoldDB" id="A0A5L4XJ06"/>
<dbReference type="UniPathway" id="UPA00074">
    <property type="reaction ID" value="UER00131"/>
</dbReference>
<dbReference type="FunFam" id="3.30.470.20:FF:000006">
    <property type="entry name" value="Phosphoribosylaminoimidazole-succinocarboxamide synthase"/>
    <property type="match status" value="1"/>
</dbReference>
<keyword evidence="5 8" id="KW-0658">Purine biosynthesis</keyword>
<accession>A0A5L4XJ06</accession>
<name>A0A5L4XJ06_CAMLA</name>
<dbReference type="InterPro" id="IPR001636">
    <property type="entry name" value="SAICAR_synth"/>
</dbReference>
<protein>
    <recommendedName>
        <fullName evidence="8">Phosphoribosylaminoimidazole-succinocarboxamide synthase</fullName>
        <ecNumber evidence="8">6.3.2.6</ecNumber>
    </recommendedName>
    <alternativeName>
        <fullName evidence="8">SAICAR synthetase</fullName>
    </alternativeName>
</protein>
<dbReference type="InterPro" id="IPR028923">
    <property type="entry name" value="SAICAR_synt/ADE2_N"/>
</dbReference>
<dbReference type="InterPro" id="IPR018236">
    <property type="entry name" value="SAICAR_synthetase_CS"/>
</dbReference>
<dbReference type="GeneID" id="93004812"/>